<keyword evidence="13 20" id="KW-1133">Transmembrane helix</keyword>
<comment type="catalytic activity">
    <reaction evidence="17">
        <text>L-threonyl-[protein] + ATP = O-phospho-L-threonyl-[protein] + ADP + H(+)</text>
        <dbReference type="Rhea" id="RHEA:46608"/>
        <dbReference type="Rhea" id="RHEA-COMP:11060"/>
        <dbReference type="Rhea" id="RHEA-COMP:11605"/>
        <dbReference type="ChEBI" id="CHEBI:15378"/>
        <dbReference type="ChEBI" id="CHEBI:30013"/>
        <dbReference type="ChEBI" id="CHEBI:30616"/>
        <dbReference type="ChEBI" id="CHEBI:61977"/>
        <dbReference type="ChEBI" id="CHEBI:456216"/>
        <dbReference type="EC" id="2.7.11.1"/>
    </reaction>
</comment>
<evidence type="ECO:0000256" key="13">
    <source>
        <dbReference type="ARBA" id="ARBA00022989"/>
    </source>
</evidence>
<comment type="catalytic activity">
    <reaction evidence="18">
        <text>L-seryl-[protein] + ATP = O-phospho-L-seryl-[protein] + ADP + H(+)</text>
        <dbReference type="Rhea" id="RHEA:17989"/>
        <dbReference type="Rhea" id="RHEA-COMP:9863"/>
        <dbReference type="Rhea" id="RHEA-COMP:11604"/>
        <dbReference type="ChEBI" id="CHEBI:15378"/>
        <dbReference type="ChEBI" id="CHEBI:29999"/>
        <dbReference type="ChEBI" id="CHEBI:30616"/>
        <dbReference type="ChEBI" id="CHEBI:83421"/>
        <dbReference type="ChEBI" id="CHEBI:456216"/>
        <dbReference type="EC" id="2.7.11.1"/>
    </reaction>
</comment>
<dbReference type="InterPro" id="IPR003591">
    <property type="entry name" value="Leu-rich_rpt_typical-subtyp"/>
</dbReference>
<proteinExistence type="predicted"/>
<evidence type="ECO:0000259" key="22">
    <source>
        <dbReference type="PROSITE" id="PS50011"/>
    </source>
</evidence>
<dbReference type="Pfam" id="PF13855">
    <property type="entry name" value="LRR_8"/>
    <property type="match status" value="1"/>
</dbReference>
<name>A0A978VHQ2_ZIZJJ</name>
<keyword evidence="4" id="KW-0597">Phosphoprotein</keyword>
<keyword evidence="16" id="KW-0325">Glycoprotein</keyword>
<dbReference type="PRINTS" id="PR00019">
    <property type="entry name" value="LEURICHRPT"/>
</dbReference>
<evidence type="ECO:0000256" key="10">
    <source>
        <dbReference type="ARBA" id="ARBA00022741"/>
    </source>
</evidence>
<dbReference type="InterPro" id="IPR017441">
    <property type="entry name" value="Protein_kinase_ATP_BS"/>
</dbReference>
<evidence type="ECO:0000256" key="19">
    <source>
        <dbReference type="PROSITE-ProRule" id="PRU10141"/>
    </source>
</evidence>
<reference evidence="23" key="1">
    <citation type="journal article" date="2021" name="Front. Plant Sci.">
        <title>Chromosome-Scale Genome Assembly for Chinese Sour Jujube and Insights Into Its Genome Evolution and Domestication Signature.</title>
        <authorList>
            <person name="Shen L.-Y."/>
            <person name="Luo H."/>
            <person name="Wang X.-L."/>
            <person name="Wang X.-M."/>
            <person name="Qiu X.-J."/>
            <person name="Liu H."/>
            <person name="Zhou S.-S."/>
            <person name="Jia K.-H."/>
            <person name="Nie S."/>
            <person name="Bao Y.-T."/>
            <person name="Zhang R.-G."/>
            <person name="Yun Q.-Z."/>
            <person name="Chai Y.-H."/>
            <person name="Lu J.-Y."/>
            <person name="Li Y."/>
            <person name="Zhao S.-W."/>
            <person name="Mao J.-F."/>
            <person name="Jia S.-G."/>
            <person name="Mao Y.-M."/>
        </authorList>
    </citation>
    <scope>NUCLEOTIDE SEQUENCE</scope>
    <source>
        <strain evidence="23">AT0</strain>
        <tissue evidence="23">Leaf</tissue>
    </source>
</reference>
<dbReference type="InterPro" id="IPR025875">
    <property type="entry name" value="Leu-rich_rpt_4"/>
</dbReference>
<dbReference type="EMBL" id="JAEACU010000004">
    <property type="protein sequence ID" value="KAH7532621.1"/>
    <property type="molecule type" value="Genomic_DNA"/>
</dbReference>
<dbReference type="SMART" id="SM00365">
    <property type="entry name" value="LRR_SD22"/>
    <property type="match status" value="5"/>
</dbReference>
<keyword evidence="5" id="KW-0433">Leucine-rich repeat</keyword>
<keyword evidence="12 19" id="KW-0067">ATP-binding</keyword>
<keyword evidence="14 20" id="KW-0472">Membrane</keyword>
<keyword evidence="9" id="KW-0677">Repeat</keyword>
<evidence type="ECO:0000256" key="15">
    <source>
        <dbReference type="ARBA" id="ARBA00023170"/>
    </source>
</evidence>
<dbReference type="FunFam" id="3.80.10.10:FF:000095">
    <property type="entry name" value="LRR receptor-like serine/threonine-protein kinase GSO1"/>
    <property type="match status" value="2"/>
</dbReference>
<dbReference type="InterPro" id="IPR051420">
    <property type="entry name" value="Ser_Thr_Kinases_DiverseReg"/>
</dbReference>
<dbReference type="AlphaFoldDB" id="A0A978VHQ2"/>
<dbReference type="Proteomes" id="UP000813462">
    <property type="component" value="Unassembled WGS sequence"/>
</dbReference>
<evidence type="ECO:0000256" key="4">
    <source>
        <dbReference type="ARBA" id="ARBA00022553"/>
    </source>
</evidence>
<evidence type="ECO:0000256" key="17">
    <source>
        <dbReference type="ARBA" id="ARBA00047899"/>
    </source>
</evidence>
<feature type="transmembrane region" description="Helical" evidence="20">
    <location>
        <begin position="471"/>
        <end position="489"/>
    </location>
</feature>
<evidence type="ECO:0000313" key="24">
    <source>
        <dbReference type="Proteomes" id="UP000813462"/>
    </source>
</evidence>
<dbReference type="PROSITE" id="PS50011">
    <property type="entry name" value="PROTEIN_KINASE_DOM"/>
    <property type="match status" value="1"/>
</dbReference>
<keyword evidence="7 20" id="KW-0812">Transmembrane</keyword>
<dbReference type="OrthoDB" id="676979at2759"/>
<dbReference type="Gene3D" id="3.30.200.20">
    <property type="entry name" value="Phosphorylase Kinase, domain 1"/>
    <property type="match status" value="1"/>
</dbReference>
<dbReference type="PROSITE" id="PS51450">
    <property type="entry name" value="LRR"/>
    <property type="match status" value="3"/>
</dbReference>
<feature type="domain" description="Protein kinase" evidence="22">
    <location>
        <begin position="530"/>
        <end position="678"/>
    </location>
</feature>
<evidence type="ECO:0000256" key="14">
    <source>
        <dbReference type="ARBA" id="ARBA00023136"/>
    </source>
</evidence>
<comment type="caution">
    <text evidence="23">The sequence shown here is derived from an EMBL/GenBank/DDBJ whole genome shotgun (WGS) entry which is preliminary data.</text>
</comment>
<organism evidence="23 24">
    <name type="scientific">Ziziphus jujuba var. spinosa</name>
    <dbReference type="NCBI Taxonomy" id="714518"/>
    <lineage>
        <taxon>Eukaryota</taxon>
        <taxon>Viridiplantae</taxon>
        <taxon>Streptophyta</taxon>
        <taxon>Embryophyta</taxon>
        <taxon>Tracheophyta</taxon>
        <taxon>Spermatophyta</taxon>
        <taxon>Magnoliopsida</taxon>
        <taxon>eudicotyledons</taxon>
        <taxon>Gunneridae</taxon>
        <taxon>Pentapetalae</taxon>
        <taxon>rosids</taxon>
        <taxon>fabids</taxon>
        <taxon>Rosales</taxon>
        <taxon>Rhamnaceae</taxon>
        <taxon>Paliureae</taxon>
        <taxon>Ziziphus</taxon>
    </lineage>
</organism>
<dbReference type="GO" id="GO:0016020">
    <property type="term" value="C:membrane"/>
    <property type="evidence" value="ECO:0007669"/>
    <property type="project" value="UniProtKB-SubCell"/>
</dbReference>
<dbReference type="PANTHER" id="PTHR48005:SF16">
    <property type="entry name" value="MDIS1-INTERACTING RECEPTOR LIKE KINASE 2-LIKE ISOFORM X1"/>
    <property type="match status" value="1"/>
</dbReference>
<feature type="signal peptide" evidence="21">
    <location>
        <begin position="1"/>
        <end position="32"/>
    </location>
</feature>
<evidence type="ECO:0000256" key="11">
    <source>
        <dbReference type="ARBA" id="ARBA00022777"/>
    </source>
</evidence>
<evidence type="ECO:0000256" key="21">
    <source>
        <dbReference type="SAM" id="SignalP"/>
    </source>
</evidence>
<keyword evidence="10 19" id="KW-0547">Nucleotide-binding</keyword>
<evidence type="ECO:0000256" key="7">
    <source>
        <dbReference type="ARBA" id="ARBA00022692"/>
    </source>
</evidence>
<evidence type="ECO:0000256" key="9">
    <source>
        <dbReference type="ARBA" id="ARBA00022737"/>
    </source>
</evidence>
<evidence type="ECO:0000256" key="2">
    <source>
        <dbReference type="ARBA" id="ARBA00012513"/>
    </source>
</evidence>
<evidence type="ECO:0000256" key="5">
    <source>
        <dbReference type="ARBA" id="ARBA00022614"/>
    </source>
</evidence>
<gene>
    <name evidence="23" type="ORF">FEM48_Zijuj04G0041100</name>
</gene>
<evidence type="ECO:0000256" key="1">
    <source>
        <dbReference type="ARBA" id="ARBA00004479"/>
    </source>
</evidence>
<dbReference type="Gene3D" id="3.80.10.10">
    <property type="entry name" value="Ribonuclease Inhibitor"/>
    <property type="match status" value="3"/>
</dbReference>
<dbReference type="SUPFAM" id="SSF52058">
    <property type="entry name" value="L domain-like"/>
    <property type="match status" value="1"/>
</dbReference>
<dbReference type="EC" id="2.7.11.1" evidence="2"/>
<dbReference type="GO" id="GO:0005524">
    <property type="term" value="F:ATP binding"/>
    <property type="evidence" value="ECO:0007669"/>
    <property type="project" value="UniProtKB-UniRule"/>
</dbReference>
<dbReference type="Pfam" id="PF00069">
    <property type="entry name" value="Pkinase"/>
    <property type="match status" value="1"/>
</dbReference>
<evidence type="ECO:0000256" key="3">
    <source>
        <dbReference type="ARBA" id="ARBA00022527"/>
    </source>
</evidence>
<evidence type="ECO:0000256" key="18">
    <source>
        <dbReference type="ARBA" id="ARBA00048679"/>
    </source>
</evidence>
<keyword evidence="15" id="KW-0675">Receptor</keyword>
<evidence type="ECO:0000256" key="16">
    <source>
        <dbReference type="ARBA" id="ARBA00023180"/>
    </source>
</evidence>
<dbReference type="FunFam" id="3.30.200.20:FF:000309">
    <property type="entry name" value="Leucine-rich repeat receptor protein kinase MSP1"/>
    <property type="match status" value="1"/>
</dbReference>
<keyword evidence="11" id="KW-0418">Kinase</keyword>
<evidence type="ECO:0000256" key="12">
    <source>
        <dbReference type="ARBA" id="ARBA00022840"/>
    </source>
</evidence>
<evidence type="ECO:0000256" key="8">
    <source>
        <dbReference type="ARBA" id="ARBA00022729"/>
    </source>
</evidence>
<protein>
    <recommendedName>
        <fullName evidence="2">non-specific serine/threonine protein kinase</fullName>
        <ecNumber evidence="2">2.7.11.1</ecNumber>
    </recommendedName>
</protein>
<dbReference type="PROSITE" id="PS00107">
    <property type="entry name" value="PROTEIN_KINASE_ATP"/>
    <property type="match status" value="1"/>
</dbReference>
<dbReference type="GO" id="GO:0004674">
    <property type="term" value="F:protein serine/threonine kinase activity"/>
    <property type="evidence" value="ECO:0007669"/>
    <property type="project" value="UniProtKB-KW"/>
</dbReference>
<accession>A0A978VHQ2</accession>
<keyword evidence="6" id="KW-0808">Transferase</keyword>
<comment type="subcellular location">
    <subcellularLocation>
        <location evidence="1">Membrane</location>
        <topology evidence="1">Single-pass type I membrane protein</topology>
    </subcellularLocation>
</comment>
<keyword evidence="3" id="KW-0723">Serine/threonine-protein kinase</keyword>
<dbReference type="Pfam" id="PF12799">
    <property type="entry name" value="LRR_4"/>
    <property type="match status" value="1"/>
</dbReference>
<feature type="chain" id="PRO_5036713535" description="non-specific serine/threonine protein kinase" evidence="21">
    <location>
        <begin position="33"/>
        <end position="678"/>
    </location>
</feature>
<dbReference type="Pfam" id="PF00560">
    <property type="entry name" value="LRR_1"/>
    <property type="match status" value="6"/>
</dbReference>
<dbReference type="PANTHER" id="PTHR48005">
    <property type="entry name" value="LEUCINE RICH REPEAT KINASE 2"/>
    <property type="match status" value="1"/>
</dbReference>
<evidence type="ECO:0000256" key="6">
    <source>
        <dbReference type="ARBA" id="ARBA00022679"/>
    </source>
</evidence>
<feature type="binding site" evidence="19">
    <location>
        <position position="558"/>
    </location>
    <ligand>
        <name>ATP</name>
        <dbReference type="ChEBI" id="CHEBI:30616"/>
    </ligand>
</feature>
<dbReference type="InterPro" id="IPR011009">
    <property type="entry name" value="Kinase-like_dom_sf"/>
</dbReference>
<sequence length="678" mass="74900">MASSAFGPSPVFSLVSLLFIYLSITVSTNALAAESELLSLQQEALALLQTGWWNGHTNHTPSRCHWPGITCNQAGSIVGISLPPEFQLGDNNIGKFKFSSFPNLVHFQVVGHELMGNIPFDIGMLSRLTYLDLSSNFIEGSIPLGVWNLKNLVTLNLARNRLVGSIPWVVDQLTNLTSLTLNSNQINGSIPVEIGNLKNLIQLDLSDNNLTGPIPSTIGLLSSLEYLSLGLNHLVGPIPLELENLSNLNRLYLSANNLTGRISSRLTNLIELDLSDNKISGILSPQFTQLTQLEHLNLSSNRLSGPLPPEIGLLSQLLVLDLSRNNFTESIPTKLAGCSKLQSLLLSHNFLSGSIPFEIGYLLSLTFIDLSHNLISGEIPSEIGNITNLKQLDLSCNKLTGSIPHSLIYLRRVNLSYNFLKGQILDELQSSPPEAMFGNKDFCGDMAGFPPCYSSPSTSVSNKRLVLHMKIFLPPTIFLAIFSFGYLIVRCVAKIIQYNESAAKNGDLFSIWNYDGKIAYKDIVKATEDFDIKYCIGTGSSGSVYKVQLPSGRIVALKKLHGLEAEEPSFLKSFKNEIRVLSKTRHRNIVKLHGYCLRRQSLFLVYEYMERGSLVGVLRNDNGARQLDWSKRIHIIEDIAHALFYMHYDCSPPVVHRDVNSSNILLNFDMKAAVSASA</sequence>
<evidence type="ECO:0000256" key="20">
    <source>
        <dbReference type="SAM" id="Phobius"/>
    </source>
</evidence>
<keyword evidence="8 21" id="KW-0732">Signal</keyword>
<evidence type="ECO:0000313" key="23">
    <source>
        <dbReference type="EMBL" id="KAH7532621.1"/>
    </source>
</evidence>
<dbReference type="Gene3D" id="1.10.510.10">
    <property type="entry name" value="Transferase(Phosphotransferase) domain 1"/>
    <property type="match status" value="1"/>
</dbReference>
<dbReference type="InterPro" id="IPR000719">
    <property type="entry name" value="Prot_kinase_dom"/>
</dbReference>
<dbReference type="InterPro" id="IPR032675">
    <property type="entry name" value="LRR_dom_sf"/>
</dbReference>
<dbReference type="InterPro" id="IPR001611">
    <property type="entry name" value="Leu-rich_rpt"/>
</dbReference>
<dbReference type="SUPFAM" id="SSF56112">
    <property type="entry name" value="Protein kinase-like (PK-like)"/>
    <property type="match status" value="1"/>
</dbReference>
<dbReference type="SMART" id="SM00369">
    <property type="entry name" value="LRR_TYP"/>
    <property type="match status" value="8"/>
</dbReference>